<evidence type="ECO:0000256" key="1">
    <source>
        <dbReference type="ARBA" id="ARBA00009865"/>
    </source>
</evidence>
<evidence type="ECO:0000313" key="8">
    <source>
        <dbReference type="Proteomes" id="UP000659344"/>
    </source>
</evidence>
<protein>
    <recommendedName>
        <fullName evidence="9">Glycosyl hydrolases family 43</fullName>
    </recommendedName>
</protein>
<reference evidence="8" key="1">
    <citation type="journal article" date="2019" name="Int. J. Syst. Evol. Microbiol.">
        <title>The Global Catalogue of Microorganisms (GCM) 10K type strain sequencing project: providing services to taxonomists for standard genome sequencing and annotation.</title>
        <authorList>
            <consortium name="The Broad Institute Genomics Platform"/>
            <consortium name="The Broad Institute Genome Sequencing Center for Infectious Disease"/>
            <person name="Wu L."/>
            <person name="Ma J."/>
        </authorList>
    </citation>
    <scope>NUCLEOTIDE SEQUENCE [LARGE SCALE GENOMIC DNA]</scope>
    <source>
        <strain evidence="8">CGMCC 1.12769</strain>
    </source>
</reference>
<dbReference type="InterPro" id="IPR006710">
    <property type="entry name" value="Glyco_hydro_43"/>
</dbReference>
<evidence type="ECO:0000256" key="5">
    <source>
        <dbReference type="ARBA" id="ARBA00023295"/>
    </source>
</evidence>
<evidence type="ECO:0000256" key="3">
    <source>
        <dbReference type="ARBA" id="ARBA00022801"/>
    </source>
</evidence>
<organism evidence="7 8">
    <name type="scientific">Paenibacillus segetis</name>
    <dbReference type="NCBI Taxonomy" id="1325360"/>
    <lineage>
        <taxon>Bacteria</taxon>
        <taxon>Bacillati</taxon>
        <taxon>Bacillota</taxon>
        <taxon>Bacilli</taxon>
        <taxon>Bacillales</taxon>
        <taxon>Paenibacillaceae</taxon>
        <taxon>Paenibacillus</taxon>
    </lineage>
</organism>
<dbReference type="PANTHER" id="PTHR43772">
    <property type="entry name" value="ENDO-1,4-BETA-XYLANASE"/>
    <property type="match status" value="1"/>
</dbReference>
<dbReference type="SUPFAM" id="SSF75005">
    <property type="entry name" value="Arabinanase/levansucrase/invertase"/>
    <property type="match status" value="1"/>
</dbReference>
<name>A0ABQ1YSR7_9BACL</name>
<evidence type="ECO:0008006" key="9">
    <source>
        <dbReference type="Google" id="ProtNLM"/>
    </source>
</evidence>
<gene>
    <name evidence="7" type="ORF">GCM10008013_41460</name>
</gene>
<comment type="caution">
    <text evidence="7">The sequence shown here is derived from an EMBL/GenBank/DDBJ whole genome shotgun (WGS) entry which is preliminary data.</text>
</comment>
<keyword evidence="3 6" id="KW-0378">Hydrolase</keyword>
<evidence type="ECO:0000313" key="7">
    <source>
        <dbReference type="EMBL" id="GGH35249.1"/>
    </source>
</evidence>
<evidence type="ECO:0000256" key="6">
    <source>
        <dbReference type="RuleBase" id="RU361187"/>
    </source>
</evidence>
<comment type="similarity">
    <text evidence="1 6">Belongs to the glycosyl hydrolase 43 family.</text>
</comment>
<dbReference type="RefSeq" id="WP_188541769.1">
    <property type="nucleotide sequence ID" value="NZ_BMFT01000003.1"/>
</dbReference>
<dbReference type="EMBL" id="BMFT01000003">
    <property type="protein sequence ID" value="GGH35249.1"/>
    <property type="molecule type" value="Genomic_DNA"/>
</dbReference>
<accession>A0ABQ1YSR7</accession>
<dbReference type="CDD" id="cd18620">
    <property type="entry name" value="GH43_XylA-like"/>
    <property type="match status" value="1"/>
</dbReference>
<keyword evidence="8" id="KW-1185">Reference proteome</keyword>
<evidence type="ECO:0000256" key="4">
    <source>
        <dbReference type="ARBA" id="ARBA00023277"/>
    </source>
</evidence>
<dbReference type="PANTHER" id="PTHR43772:SF2">
    <property type="entry name" value="PUTATIVE (AFU_ORTHOLOGUE AFUA_2G04480)-RELATED"/>
    <property type="match status" value="1"/>
</dbReference>
<keyword evidence="5 6" id="KW-0326">Glycosidase</keyword>
<keyword evidence="2" id="KW-0624">Polysaccharide degradation</keyword>
<evidence type="ECO:0000256" key="2">
    <source>
        <dbReference type="ARBA" id="ARBA00022651"/>
    </source>
</evidence>
<dbReference type="Proteomes" id="UP000659344">
    <property type="component" value="Unassembled WGS sequence"/>
</dbReference>
<keyword evidence="2" id="KW-0858">Xylan degradation</keyword>
<keyword evidence="4" id="KW-0119">Carbohydrate metabolism</keyword>
<sequence>MKKLQVFNPYLPAYEYIPDGEPHVFGDRIYIFGSHDRFDGEKFCLNDYICYSAPIMDLTEWKYEGVIYKKTQDPRMSDGTHELWAPDVVQGKDGRYYLYYCPDDSILSIGVAVCDTPAGKYEFLGVVKDKEGRYIGEREGDTIQFDPGVFVDDDGTIYLYSGNGPRVPEDIGKEPKASVIMTLEDDMVTVKREPQKLLPVLGDEGSGFEGHELFEASSIRKIHGLYYLVYSSVNLHELCYAVSDRPDGGFQYGGVIISHCDIFEGTNRNKPIYCFGNNHGGIECINGEWYIFYHRQTNRTVFSRQGCAEKIRILEDGSIPQVEVTSCGLNQEPLLGIGTYPAGIVCNLYGDKGATFSHPMAMGMEYPYVTQEGQDYEPGESDVPPRQYITNGKNGMVAGYKYFQVDEIAYVSVKIRGTASGKLIVRTSPHGESVGYIPLEPCVEWKDFYGEIQFFKGIHGIFFCYEGTGVLDLLEFTLHENEMVD</sequence>
<dbReference type="InterPro" id="IPR023296">
    <property type="entry name" value="Glyco_hydro_beta-prop_sf"/>
</dbReference>
<dbReference type="Gene3D" id="2.115.10.20">
    <property type="entry name" value="Glycosyl hydrolase domain, family 43"/>
    <property type="match status" value="1"/>
</dbReference>
<dbReference type="Pfam" id="PF04616">
    <property type="entry name" value="Glyco_hydro_43"/>
    <property type="match status" value="1"/>
</dbReference>
<dbReference type="InterPro" id="IPR052176">
    <property type="entry name" value="Glycosyl_Hydrlase_43_Enz"/>
</dbReference>
<proteinExistence type="inferred from homology"/>